<name>A0A5C1QPJ4_9SPIO</name>
<evidence type="ECO:0000313" key="2">
    <source>
        <dbReference type="Proteomes" id="UP000324209"/>
    </source>
</evidence>
<evidence type="ECO:0000313" key="1">
    <source>
        <dbReference type="EMBL" id="QEN08940.1"/>
    </source>
</evidence>
<reference evidence="1 2" key="1">
    <citation type="submission" date="2019-02" db="EMBL/GenBank/DDBJ databases">
        <title>Complete Genome Sequence and Methylome Analysis of free living Spirochaetas.</title>
        <authorList>
            <person name="Fomenkov A."/>
            <person name="Dubinina G."/>
            <person name="Leshcheva N."/>
            <person name="Mikheeva N."/>
            <person name="Grabovich M."/>
            <person name="Vincze T."/>
            <person name="Roberts R.J."/>
        </authorList>
    </citation>
    <scope>NUCLEOTIDE SEQUENCE [LARGE SCALE GENOMIC DNA]</scope>
    <source>
        <strain evidence="1 2">K2</strain>
    </source>
</reference>
<proteinExistence type="predicted"/>
<gene>
    <name evidence="1" type="ORF">EXM22_13405</name>
</gene>
<organism evidence="1 2">
    <name type="scientific">Oceanispirochaeta crateris</name>
    <dbReference type="NCBI Taxonomy" id="2518645"/>
    <lineage>
        <taxon>Bacteria</taxon>
        <taxon>Pseudomonadati</taxon>
        <taxon>Spirochaetota</taxon>
        <taxon>Spirochaetia</taxon>
        <taxon>Spirochaetales</taxon>
        <taxon>Spirochaetaceae</taxon>
        <taxon>Oceanispirochaeta</taxon>
    </lineage>
</organism>
<keyword evidence="2" id="KW-1185">Reference proteome</keyword>
<dbReference type="OrthoDB" id="371223at2"/>
<accession>A0A5C1QPJ4</accession>
<dbReference type="EMBL" id="CP036150">
    <property type="protein sequence ID" value="QEN08940.1"/>
    <property type="molecule type" value="Genomic_DNA"/>
</dbReference>
<dbReference type="KEGG" id="ock:EXM22_13405"/>
<protein>
    <submittedName>
        <fullName evidence="1">Uncharacterized protein</fullName>
    </submittedName>
</protein>
<dbReference type="Proteomes" id="UP000324209">
    <property type="component" value="Chromosome"/>
</dbReference>
<dbReference type="AlphaFoldDB" id="A0A5C1QPJ4"/>
<dbReference type="RefSeq" id="WP_149487019.1">
    <property type="nucleotide sequence ID" value="NZ_CP036150.1"/>
</dbReference>
<sequence length="322" mass="37526">MKEKMDFSDSLKIRQDPWDDSPCSHCPEIYCCENLPLAPLRLNNQGDFINLILTSSYNGIFPVLKETGEWNFYLKRDCQFLSKPGGQCQIHQSADQSLICKSYDAHTCWYVKAFNTERFTTIIRFDTEMIIWFERKYKLIENAFDVDINWDELCSAAYDYRLNTIDIRPDAFIPLESFRLPFKKSRSDQYLFLPPYKRPENRNHFELLSFRLGFPGVSLAITDSCWAFIIKTVLNLASLNLIRKNYYPAIEHKDGFFSFDSVMKEFSPYSDAGEQWVVLQRSDLKVLKDLTVFDSNGRVRKLPKSSEVLHALKPKHPGLVAS</sequence>